<comment type="caution">
    <text evidence="7">The sequence shown here is derived from an EMBL/GenBank/DDBJ whole genome shotgun (WGS) entry which is preliminary data.</text>
</comment>
<dbReference type="PRINTS" id="PR01638">
    <property type="entry name" value="MHCCLASSI"/>
</dbReference>
<dbReference type="PANTHER" id="PTHR16675">
    <property type="entry name" value="MHC CLASS I-RELATED"/>
    <property type="match status" value="1"/>
</dbReference>
<feature type="domain" description="MHC class I-like antigen recognition-like" evidence="6">
    <location>
        <begin position="52"/>
        <end position="93"/>
    </location>
</feature>
<feature type="region of interest" description="Disordered" evidence="4">
    <location>
        <begin position="25"/>
        <end position="49"/>
    </location>
</feature>
<evidence type="ECO:0000313" key="7">
    <source>
        <dbReference type="EMBL" id="KAK2113332.1"/>
    </source>
</evidence>
<dbReference type="InterPro" id="IPR011162">
    <property type="entry name" value="MHC_I/II-like_Ag-recog"/>
</dbReference>
<dbReference type="InterPro" id="IPR011161">
    <property type="entry name" value="MHC_I-like_Ag-recog"/>
</dbReference>
<evidence type="ECO:0000256" key="4">
    <source>
        <dbReference type="SAM" id="MobiDB-lite"/>
    </source>
</evidence>
<keyword evidence="1 5" id="KW-0732">Signal</keyword>
<dbReference type="InterPro" id="IPR050208">
    <property type="entry name" value="MHC_class-I_related"/>
</dbReference>
<reference evidence="7 8" key="1">
    <citation type="submission" date="2023-05" db="EMBL/GenBank/DDBJ databases">
        <title>B98-5 Cell Line De Novo Hybrid Assembly: An Optical Mapping Approach.</title>
        <authorList>
            <person name="Kananen K."/>
            <person name="Auerbach J.A."/>
            <person name="Kautto E."/>
            <person name="Blachly J.S."/>
        </authorList>
    </citation>
    <scope>NUCLEOTIDE SEQUENCE [LARGE SCALE GENOMIC DNA]</scope>
    <source>
        <strain evidence="7">B95-8</strain>
        <tissue evidence="7">Cell line</tissue>
    </source>
</reference>
<proteinExistence type="inferred from homology"/>
<feature type="signal peptide" evidence="5">
    <location>
        <begin position="1"/>
        <end position="21"/>
    </location>
</feature>
<dbReference type="Proteomes" id="UP001266305">
    <property type="component" value="Unassembled WGS sequence"/>
</dbReference>
<feature type="chain" id="PRO_5046106949" description="MHC class I-like antigen recognition-like domain-containing protein" evidence="5">
    <location>
        <begin position="22"/>
        <end position="226"/>
    </location>
</feature>
<dbReference type="EMBL" id="JASSZA010000004">
    <property type="protein sequence ID" value="KAK2113332.1"/>
    <property type="molecule type" value="Genomic_DNA"/>
</dbReference>
<dbReference type="Gene3D" id="3.30.500.10">
    <property type="entry name" value="MHC class I-like antigen recognition-like"/>
    <property type="match status" value="2"/>
</dbReference>
<feature type="region of interest" description="Disordered" evidence="4">
    <location>
        <begin position="92"/>
        <end position="145"/>
    </location>
</feature>
<name>A0ABQ9VYZ6_SAGOE</name>
<evidence type="ECO:0000259" key="6">
    <source>
        <dbReference type="Pfam" id="PF00129"/>
    </source>
</evidence>
<gene>
    <name evidence="7" type="ORF">P7K49_007598</name>
</gene>
<evidence type="ECO:0000256" key="2">
    <source>
        <dbReference type="ARBA" id="ARBA00023180"/>
    </source>
</evidence>
<keyword evidence="2" id="KW-0325">Glycoprotein</keyword>
<evidence type="ECO:0000256" key="1">
    <source>
        <dbReference type="ARBA" id="ARBA00022729"/>
    </source>
</evidence>
<comment type="similarity">
    <text evidence="3">Belongs to the MHC class I family.</text>
</comment>
<dbReference type="Pfam" id="PF00129">
    <property type="entry name" value="MHC_I"/>
    <property type="match status" value="2"/>
</dbReference>
<evidence type="ECO:0000256" key="5">
    <source>
        <dbReference type="SAM" id="SignalP"/>
    </source>
</evidence>
<accession>A0ABQ9VYZ6</accession>
<feature type="domain" description="MHC class I-like antigen recognition-like" evidence="6">
    <location>
        <begin position="140"/>
        <end position="213"/>
    </location>
</feature>
<evidence type="ECO:0000313" key="8">
    <source>
        <dbReference type="Proteomes" id="UP001266305"/>
    </source>
</evidence>
<dbReference type="SUPFAM" id="SSF54452">
    <property type="entry name" value="MHC antigen-recognition domain"/>
    <property type="match status" value="1"/>
</dbReference>
<protein>
    <recommendedName>
        <fullName evidence="6">MHC class I-like antigen recognition-like domain-containing protein</fullName>
    </recommendedName>
</protein>
<evidence type="ECO:0000256" key="3">
    <source>
        <dbReference type="RuleBase" id="RU004439"/>
    </source>
</evidence>
<dbReference type="PANTHER" id="PTHR16675:SF270">
    <property type="entry name" value="HLA CLASS I HISTOCOMPATIBILITY ANTIGEN, B ALPHA CHAIN"/>
    <property type="match status" value="1"/>
</dbReference>
<sequence length="226" mass="24849">MEPRTLLLLLSGALFLTETWAGECGGPAGRGRRTRGHQEEGRAGFRPSSPPGSHFFRYFYIAVSRPGSGESRFIYVGYVDDTQFVRFDSDDATRGAGVTTPPHAPRWPGSSPSLRVRDPPEAAGPPKTLDRGEPGGRGSVGSHSIQRIHSCDLGPHGRFLRGYEQFAYDGKDYIALNEDLSSCTAADTAAQITQRKWVANKYSEQWLRRQLEDGKETLRILIGGPL</sequence>
<keyword evidence="8" id="KW-1185">Reference proteome</keyword>
<dbReference type="InterPro" id="IPR037055">
    <property type="entry name" value="MHC_I-like_Ag-recog_sf"/>
</dbReference>
<organism evidence="7 8">
    <name type="scientific">Saguinus oedipus</name>
    <name type="common">Cotton-top tamarin</name>
    <name type="synonym">Oedipomidas oedipus</name>
    <dbReference type="NCBI Taxonomy" id="9490"/>
    <lineage>
        <taxon>Eukaryota</taxon>
        <taxon>Metazoa</taxon>
        <taxon>Chordata</taxon>
        <taxon>Craniata</taxon>
        <taxon>Vertebrata</taxon>
        <taxon>Euteleostomi</taxon>
        <taxon>Mammalia</taxon>
        <taxon>Eutheria</taxon>
        <taxon>Euarchontoglires</taxon>
        <taxon>Primates</taxon>
        <taxon>Haplorrhini</taxon>
        <taxon>Platyrrhini</taxon>
        <taxon>Cebidae</taxon>
        <taxon>Callitrichinae</taxon>
        <taxon>Saguinus</taxon>
    </lineage>
</organism>
<dbReference type="InterPro" id="IPR001039">
    <property type="entry name" value="MHC_I_a_a1/a2"/>
</dbReference>